<dbReference type="HAMAP" id="MF_01966">
    <property type="entry name" value="NADHX_epimerase"/>
    <property type="match status" value="1"/>
</dbReference>
<dbReference type="PROSITE" id="PS01050">
    <property type="entry name" value="YJEF_C_2"/>
    <property type="match status" value="1"/>
</dbReference>
<dbReference type="Gene3D" id="3.40.1190.20">
    <property type="match status" value="1"/>
</dbReference>
<evidence type="ECO:0000256" key="9">
    <source>
        <dbReference type="ARBA" id="ARBA00022958"/>
    </source>
</evidence>
<protein>
    <recommendedName>
        <fullName evidence="19">Bifunctional NAD(P)H-hydrate repair enzyme</fullName>
    </recommendedName>
    <alternativeName>
        <fullName evidence="19">Nicotinamide nucleotide repair protein</fullName>
    </alternativeName>
    <domain>
        <recommendedName>
            <fullName evidence="19">ADP-dependent (S)-NAD(P)H-hydrate dehydratase</fullName>
            <ecNumber evidence="19">4.2.1.136</ecNumber>
        </recommendedName>
        <alternativeName>
            <fullName evidence="19">ADP-dependent NAD(P)HX dehydratase</fullName>
        </alternativeName>
    </domain>
    <domain>
        <recommendedName>
            <fullName evidence="19">NAD(P)H-hydrate epimerase</fullName>
            <ecNumber evidence="19">5.1.99.6</ecNumber>
        </recommendedName>
    </domain>
</protein>
<comment type="similarity">
    <text evidence="18">Belongs to the NnrE/AIBP family.</text>
</comment>
<evidence type="ECO:0000313" key="23">
    <source>
        <dbReference type="Proteomes" id="UP001520878"/>
    </source>
</evidence>
<evidence type="ECO:0000256" key="8">
    <source>
        <dbReference type="ARBA" id="ARBA00022857"/>
    </source>
</evidence>
<feature type="binding site" evidence="17">
    <location>
        <position position="444"/>
    </location>
    <ligand>
        <name>(6S)-NADPHX</name>
        <dbReference type="ChEBI" id="CHEBI:64076"/>
    </ligand>
</feature>
<dbReference type="Gene3D" id="3.40.50.10260">
    <property type="entry name" value="YjeF N-terminal domain"/>
    <property type="match status" value="1"/>
</dbReference>
<dbReference type="EC" id="4.2.1.136" evidence="19"/>
<dbReference type="NCBIfam" id="TIGR00197">
    <property type="entry name" value="yjeF_nterm"/>
    <property type="match status" value="1"/>
</dbReference>
<evidence type="ECO:0000256" key="18">
    <source>
        <dbReference type="HAMAP-Rule" id="MF_01966"/>
    </source>
</evidence>
<comment type="subunit">
    <text evidence="17">Homotetramer.</text>
</comment>
<dbReference type="PROSITE" id="PS51383">
    <property type="entry name" value="YJEF_C_3"/>
    <property type="match status" value="1"/>
</dbReference>
<evidence type="ECO:0000256" key="15">
    <source>
        <dbReference type="ARBA" id="ARBA00048238"/>
    </source>
</evidence>
<feature type="binding site" evidence="17">
    <location>
        <position position="378"/>
    </location>
    <ligand>
        <name>(6S)-NADPHX</name>
        <dbReference type="ChEBI" id="CHEBI:64076"/>
    </ligand>
</feature>
<comment type="catalytic activity">
    <reaction evidence="16 17 19">
        <text>(6S)-NADPHX + ADP = AMP + phosphate + NADPH + H(+)</text>
        <dbReference type="Rhea" id="RHEA:32235"/>
        <dbReference type="ChEBI" id="CHEBI:15378"/>
        <dbReference type="ChEBI" id="CHEBI:43474"/>
        <dbReference type="ChEBI" id="CHEBI:57783"/>
        <dbReference type="ChEBI" id="CHEBI:64076"/>
        <dbReference type="ChEBI" id="CHEBI:456215"/>
        <dbReference type="ChEBI" id="CHEBI:456216"/>
        <dbReference type="EC" id="4.2.1.136"/>
    </reaction>
</comment>
<accession>A0ABS8GC66</accession>
<comment type="caution">
    <text evidence="22">The sequence shown here is derived from an EMBL/GenBank/DDBJ whole genome shotgun (WGS) entry which is preliminary data.</text>
</comment>
<feature type="binding site" evidence="18">
    <location>
        <position position="71"/>
    </location>
    <ligand>
        <name>K(+)</name>
        <dbReference type="ChEBI" id="CHEBI:29103"/>
    </ligand>
</feature>
<dbReference type="PROSITE" id="PS51385">
    <property type="entry name" value="YJEF_N"/>
    <property type="match status" value="1"/>
</dbReference>
<evidence type="ECO:0000256" key="7">
    <source>
        <dbReference type="ARBA" id="ARBA00022840"/>
    </source>
</evidence>
<comment type="similarity">
    <text evidence="4 19">In the C-terminal section; belongs to the NnrD/CARKD family.</text>
</comment>
<feature type="domain" description="YjeF C-terminal" evidence="20">
    <location>
        <begin position="234"/>
        <end position="502"/>
    </location>
</feature>
<comment type="similarity">
    <text evidence="3 19">In the N-terminal section; belongs to the NnrE/AIBP family.</text>
</comment>
<dbReference type="PANTHER" id="PTHR12592:SF0">
    <property type="entry name" value="ATP-DEPENDENT (S)-NAD(P)H-HYDRATE DEHYDRATASE"/>
    <property type="match status" value="1"/>
</dbReference>
<dbReference type="InterPro" id="IPR029056">
    <property type="entry name" value="Ribokinase-like"/>
</dbReference>
<feature type="binding site" evidence="17">
    <location>
        <begin position="415"/>
        <end position="419"/>
    </location>
    <ligand>
        <name>AMP</name>
        <dbReference type="ChEBI" id="CHEBI:456215"/>
    </ligand>
</feature>
<comment type="cofactor">
    <cofactor evidence="17">
        <name>Mg(2+)</name>
        <dbReference type="ChEBI" id="CHEBI:18420"/>
    </cofactor>
</comment>
<evidence type="ECO:0000256" key="14">
    <source>
        <dbReference type="ARBA" id="ARBA00025153"/>
    </source>
</evidence>
<dbReference type="PIRSF" id="PIRSF017184">
    <property type="entry name" value="Nnr"/>
    <property type="match status" value="1"/>
</dbReference>
<evidence type="ECO:0000256" key="13">
    <source>
        <dbReference type="ARBA" id="ARBA00023268"/>
    </source>
</evidence>
<evidence type="ECO:0000256" key="16">
    <source>
        <dbReference type="ARBA" id="ARBA00049209"/>
    </source>
</evidence>
<dbReference type="InterPro" id="IPR000631">
    <property type="entry name" value="CARKD"/>
</dbReference>
<dbReference type="CDD" id="cd01171">
    <property type="entry name" value="YXKO-related"/>
    <property type="match status" value="1"/>
</dbReference>
<dbReference type="InterPro" id="IPR017953">
    <property type="entry name" value="Carbohydrate_kinase_pred_CS"/>
</dbReference>
<keyword evidence="8 17" id="KW-0521">NADP</keyword>
<evidence type="ECO:0000256" key="11">
    <source>
        <dbReference type="ARBA" id="ARBA00023235"/>
    </source>
</evidence>
<keyword evidence="5 18" id="KW-0479">Metal-binding</keyword>
<evidence type="ECO:0000256" key="12">
    <source>
        <dbReference type="ARBA" id="ARBA00023239"/>
    </source>
</evidence>
<evidence type="ECO:0000256" key="10">
    <source>
        <dbReference type="ARBA" id="ARBA00023027"/>
    </source>
</evidence>
<dbReference type="InterPro" id="IPR036652">
    <property type="entry name" value="YjeF_N_dom_sf"/>
</dbReference>
<dbReference type="Pfam" id="PF03853">
    <property type="entry name" value="YjeF_N"/>
    <property type="match status" value="1"/>
</dbReference>
<dbReference type="RefSeq" id="WP_229162042.1">
    <property type="nucleotide sequence ID" value="NZ_JAJEWP010000005.1"/>
</dbReference>
<comment type="function">
    <text evidence="14 19">Bifunctional enzyme that catalyzes the epimerization of the S- and R-forms of NAD(P)HX and the dehydration of the S-form of NAD(P)HX at the expense of ADP, which is converted to AMP. This allows the repair of both epimers of NAD(P)HX, a damaged form of NAD(P)H that is a result of enzymatic or heat-dependent hydration.</text>
</comment>
<reference evidence="22 23" key="1">
    <citation type="submission" date="2021-10" db="EMBL/GenBank/DDBJ databases">
        <title>Draft genome of Aestuariibacter halophilus JC2043.</title>
        <authorList>
            <person name="Emsley S.A."/>
            <person name="Pfannmuller K.M."/>
            <person name="Ushijima B."/>
            <person name="Saw J.H."/>
            <person name="Videau P."/>
        </authorList>
    </citation>
    <scope>NUCLEOTIDE SEQUENCE [LARGE SCALE GENOMIC DNA]</scope>
    <source>
        <strain evidence="22 23">JC2043</strain>
    </source>
</reference>
<evidence type="ECO:0000256" key="17">
    <source>
        <dbReference type="HAMAP-Rule" id="MF_01965"/>
    </source>
</evidence>
<feature type="binding site" evidence="18">
    <location>
        <position position="134"/>
    </location>
    <ligand>
        <name>K(+)</name>
        <dbReference type="ChEBI" id="CHEBI:29103"/>
    </ligand>
</feature>
<comment type="cofactor">
    <cofactor evidence="18 19">
        <name>K(+)</name>
        <dbReference type="ChEBI" id="CHEBI:29103"/>
    </cofactor>
    <text evidence="18 19">Binds 1 potassium ion per subunit.</text>
</comment>
<comment type="catalytic activity">
    <reaction evidence="15 17 19">
        <text>(6S)-NADHX + ADP = AMP + phosphate + NADH + H(+)</text>
        <dbReference type="Rhea" id="RHEA:32223"/>
        <dbReference type="ChEBI" id="CHEBI:15378"/>
        <dbReference type="ChEBI" id="CHEBI:43474"/>
        <dbReference type="ChEBI" id="CHEBI:57945"/>
        <dbReference type="ChEBI" id="CHEBI:64074"/>
        <dbReference type="ChEBI" id="CHEBI:456215"/>
        <dbReference type="ChEBI" id="CHEBI:456216"/>
        <dbReference type="EC" id="4.2.1.136"/>
    </reaction>
</comment>
<keyword evidence="10 17" id="KW-0520">NAD</keyword>
<keyword evidence="13" id="KW-0511">Multifunctional enzyme</keyword>
<feature type="binding site" evidence="18">
    <location>
        <begin position="138"/>
        <end position="144"/>
    </location>
    <ligand>
        <name>(6S)-NADPHX</name>
        <dbReference type="ChEBI" id="CHEBI:64076"/>
    </ligand>
</feature>
<evidence type="ECO:0000256" key="3">
    <source>
        <dbReference type="ARBA" id="ARBA00006001"/>
    </source>
</evidence>
<comment type="catalytic activity">
    <reaction evidence="1 18 19">
        <text>(6R)-NADHX = (6S)-NADHX</text>
        <dbReference type="Rhea" id="RHEA:32215"/>
        <dbReference type="ChEBI" id="CHEBI:64074"/>
        <dbReference type="ChEBI" id="CHEBI:64075"/>
        <dbReference type="EC" id="5.1.99.6"/>
    </reaction>
</comment>
<evidence type="ECO:0000256" key="4">
    <source>
        <dbReference type="ARBA" id="ARBA00009524"/>
    </source>
</evidence>
<evidence type="ECO:0000256" key="19">
    <source>
        <dbReference type="PIRNR" id="PIRNR017184"/>
    </source>
</evidence>
<proteinExistence type="inferred from homology"/>
<dbReference type="InterPro" id="IPR030677">
    <property type="entry name" value="Nnr"/>
</dbReference>
<feature type="binding site" evidence="17">
    <location>
        <position position="443"/>
    </location>
    <ligand>
        <name>AMP</name>
        <dbReference type="ChEBI" id="CHEBI:456215"/>
    </ligand>
</feature>
<feature type="binding site" evidence="18">
    <location>
        <begin position="70"/>
        <end position="74"/>
    </location>
    <ligand>
        <name>(6S)-NADPHX</name>
        <dbReference type="ChEBI" id="CHEBI:64076"/>
    </ligand>
</feature>
<dbReference type="SUPFAM" id="SSF64153">
    <property type="entry name" value="YjeF N-terminal domain-like"/>
    <property type="match status" value="1"/>
</dbReference>
<evidence type="ECO:0000313" key="22">
    <source>
        <dbReference type="EMBL" id="MCC2617706.1"/>
    </source>
</evidence>
<feature type="binding site" evidence="17">
    <location>
        <position position="326"/>
    </location>
    <ligand>
        <name>(6S)-NADPHX</name>
        <dbReference type="ChEBI" id="CHEBI:64076"/>
    </ligand>
</feature>
<dbReference type="PANTHER" id="PTHR12592">
    <property type="entry name" value="ATP-DEPENDENT (S)-NAD(P)H-HYDRATE DEHYDRATASE FAMILY MEMBER"/>
    <property type="match status" value="1"/>
</dbReference>
<feature type="binding site" evidence="17">
    <location>
        <position position="269"/>
    </location>
    <ligand>
        <name>(6S)-NADPHX</name>
        <dbReference type="ChEBI" id="CHEBI:64076"/>
    </ligand>
</feature>
<keyword evidence="9 18" id="KW-0630">Potassium</keyword>
<evidence type="ECO:0000259" key="21">
    <source>
        <dbReference type="PROSITE" id="PS51385"/>
    </source>
</evidence>
<comment type="function">
    <text evidence="18">Catalyzes the epimerization of the S- and R-forms of NAD(P)HX, a damaged form of NAD(P)H that is a result of enzymatic or heat-dependent hydration. This is a prerequisite for the S-specific NAD(P)H-hydrate dehydratase to allow the repair of both epimers of NAD(P)HX.</text>
</comment>
<comment type="similarity">
    <text evidence="17">Belongs to the NnrD/CARKD family.</text>
</comment>
<keyword evidence="23" id="KW-1185">Reference proteome</keyword>
<keyword evidence="6 17" id="KW-0547">Nucleotide-binding</keyword>
<keyword evidence="12 17" id="KW-0456">Lyase</keyword>
<evidence type="ECO:0000256" key="1">
    <source>
        <dbReference type="ARBA" id="ARBA00000013"/>
    </source>
</evidence>
<dbReference type="EC" id="5.1.99.6" evidence="19"/>
<dbReference type="Pfam" id="PF01256">
    <property type="entry name" value="Carb_kinase"/>
    <property type="match status" value="1"/>
</dbReference>
<evidence type="ECO:0000256" key="6">
    <source>
        <dbReference type="ARBA" id="ARBA00022741"/>
    </source>
</evidence>
<feature type="domain" description="YjeF N-terminal" evidence="21">
    <location>
        <begin position="22"/>
        <end position="224"/>
    </location>
</feature>
<dbReference type="InterPro" id="IPR004443">
    <property type="entry name" value="YjeF_N_dom"/>
</dbReference>
<gene>
    <name evidence="18" type="primary">nnrE</name>
    <name evidence="17" type="synonym">nnrD</name>
    <name evidence="22" type="ORF">LJ739_15750</name>
</gene>
<keyword evidence="11 18" id="KW-0413">Isomerase</keyword>
<comment type="catalytic activity">
    <reaction evidence="2 18 19">
        <text>(6R)-NADPHX = (6S)-NADPHX</text>
        <dbReference type="Rhea" id="RHEA:32227"/>
        <dbReference type="ChEBI" id="CHEBI:64076"/>
        <dbReference type="ChEBI" id="CHEBI:64077"/>
        <dbReference type="EC" id="5.1.99.6"/>
    </reaction>
</comment>
<dbReference type="SUPFAM" id="SSF53613">
    <property type="entry name" value="Ribokinase-like"/>
    <property type="match status" value="1"/>
</dbReference>
<sequence length="502" mass="51934">MNPRVNTAAQSVSHSVYSADIIRQYEKAAADQCGDAMYTLMERAGFSAFKHLSQTFGHAHRMTVVCGSGNNGGDGYVVARLALQQGWQVTVVTLPDAQPSTEDASSARDAYLAQGGQISVFDSSELPSADVLVDGLLGTGLKGDVRNEHRDLINAINASPMPVVSLDVPSGLNADTGMPLGCAVEALMTVTFIAAKGGLLTGQGRQYAGRVCVEALGVGEAFAKLAPKTDWVWRGLSDFAPLAARPQSAHKGVFGRLLCIGGNRGMAGAVRLSGEAALRCGAGLVKVHCHAGSVLQVANGRPELMVASEGLASALSWASCIVLGPGLGKDSWARDVFNQVLSFVIHADVPLLIDADGLNVLSEHLHKLKCTNLVMTPHPAEAARLLGTSTSAVESDRFAAVQGLAERYQGVSVLKGSGTLVSASDGIMICRDGNPGMATAGMGDVLSGVIGGLMAQGMRAGDAARYGVCLHAAAGDLAAESGGQRGMLASDMFNPLRVLLNQ</sequence>
<feature type="binding site" evidence="18">
    <location>
        <position position="170"/>
    </location>
    <ligand>
        <name>K(+)</name>
        <dbReference type="ChEBI" id="CHEBI:29103"/>
    </ligand>
</feature>
<dbReference type="Proteomes" id="UP001520878">
    <property type="component" value="Unassembled WGS sequence"/>
</dbReference>
<keyword evidence="7 17" id="KW-0067">ATP-binding</keyword>
<organism evidence="22 23">
    <name type="scientific">Fluctibacter halophilus</name>
    <dbReference type="NCBI Taxonomy" id="226011"/>
    <lineage>
        <taxon>Bacteria</taxon>
        <taxon>Pseudomonadati</taxon>
        <taxon>Pseudomonadota</taxon>
        <taxon>Gammaproteobacteria</taxon>
        <taxon>Alteromonadales</taxon>
        <taxon>Alteromonadaceae</taxon>
        <taxon>Fluctibacter</taxon>
    </lineage>
</organism>
<comment type="function">
    <text evidence="17">Catalyzes the dehydration of the S-form of NAD(P)HX at the expense of ADP, which is converted to AMP. Together with NAD(P)HX epimerase, which catalyzes the epimerization of the S- and R-forms, the enzyme allows the repair of both epimers of NAD(P)HX, a damaged form of NAD(P)H that is a result of enzymatic or heat-dependent hydration.</text>
</comment>
<dbReference type="NCBIfam" id="TIGR00196">
    <property type="entry name" value="yjeF_cterm"/>
    <property type="match status" value="1"/>
</dbReference>
<name>A0ABS8GC66_9ALTE</name>
<dbReference type="EMBL" id="JAJEWP010000005">
    <property type="protein sequence ID" value="MCC2617706.1"/>
    <property type="molecule type" value="Genomic_DNA"/>
</dbReference>
<comment type="caution">
    <text evidence="18">Lacks conserved residue(s) required for the propagation of feature annotation.</text>
</comment>
<dbReference type="HAMAP" id="MF_01965">
    <property type="entry name" value="NADHX_dehydratase"/>
    <property type="match status" value="1"/>
</dbReference>
<evidence type="ECO:0000259" key="20">
    <source>
        <dbReference type="PROSITE" id="PS51383"/>
    </source>
</evidence>
<feature type="binding site" evidence="18">
    <location>
        <position position="167"/>
    </location>
    <ligand>
        <name>(6S)-NADPHX</name>
        <dbReference type="ChEBI" id="CHEBI:64076"/>
    </ligand>
</feature>
<evidence type="ECO:0000256" key="5">
    <source>
        <dbReference type="ARBA" id="ARBA00022723"/>
    </source>
</evidence>
<evidence type="ECO:0000256" key="2">
    <source>
        <dbReference type="ARBA" id="ARBA00000909"/>
    </source>
</evidence>